<dbReference type="CDD" id="cd07470">
    <property type="entry name" value="CYTH-like_mRNA_RTPase"/>
    <property type="match status" value="1"/>
</dbReference>
<evidence type="ECO:0000256" key="2">
    <source>
        <dbReference type="ARBA" id="ARBA00004123"/>
    </source>
</evidence>
<feature type="compositionally biased region" description="Basic and acidic residues" evidence="9">
    <location>
        <begin position="225"/>
        <end position="242"/>
    </location>
</feature>
<reference evidence="11" key="1">
    <citation type="journal article" date="2023" name="Mol. Phylogenet. Evol.">
        <title>Genome-scale phylogeny and comparative genomics of the fungal order Sordariales.</title>
        <authorList>
            <person name="Hensen N."/>
            <person name="Bonometti L."/>
            <person name="Westerberg I."/>
            <person name="Brannstrom I.O."/>
            <person name="Guillou S."/>
            <person name="Cros-Aarteil S."/>
            <person name="Calhoun S."/>
            <person name="Haridas S."/>
            <person name="Kuo A."/>
            <person name="Mondo S."/>
            <person name="Pangilinan J."/>
            <person name="Riley R."/>
            <person name="LaButti K."/>
            <person name="Andreopoulos B."/>
            <person name="Lipzen A."/>
            <person name="Chen C."/>
            <person name="Yan M."/>
            <person name="Daum C."/>
            <person name="Ng V."/>
            <person name="Clum A."/>
            <person name="Steindorff A."/>
            <person name="Ohm R.A."/>
            <person name="Martin F."/>
            <person name="Silar P."/>
            <person name="Natvig D.O."/>
            <person name="Lalanne C."/>
            <person name="Gautier V."/>
            <person name="Ament-Velasquez S.L."/>
            <person name="Kruys A."/>
            <person name="Hutchinson M.I."/>
            <person name="Powell A.J."/>
            <person name="Barry K."/>
            <person name="Miller A.N."/>
            <person name="Grigoriev I.V."/>
            <person name="Debuchy R."/>
            <person name="Gladieux P."/>
            <person name="Hiltunen Thoren M."/>
            <person name="Johannesson H."/>
        </authorList>
    </citation>
    <scope>NUCLEOTIDE SEQUENCE</scope>
    <source>
        <strain evidence="11">PSN243</strain>
    </source>
</reference>
<evidence type="ECO:0000256" key="9">
    <source>
        <dbReference type="SAM" id="MobiDB-lite"/>
    </source>
</evidence>
<feature type="compositionally biased region" description="Low complexity" evidence="9">
    <location>
        <begin position="33"/>
        <end position="54"/>
    </location>
</feature>
<keyword evidence="6 8" id="KW-0539">Nucleus</keyword>
<name>A0AAV9GDP3_9PEZI</name>
<dbReference type="InterPro" id="IPR037009">
    <property type="entry name" value="mRNA_triPase_Cet1_sf"/>
</dbReference>
<proteinExistence type="inferred from homology"/>
<feature type="compositionally biased region" description="Polar residues" evidence="9">
    <location>
        <begin position="73"/>
        <end position="83"/>
    </location>
</feature>
<dbReference type="EMBL" id="MU865964">
    <property type="protein sequence ID" value="KAK4445550.1"/>
    <property type="molecule type" value="Genomic_DNA"/>
</dbReference>
<dbReference type="InterPro" id="IPR040343">
    <property type="entry name" value="Cet1/Ctl1"/>
</dbReference>
<dbReference type="AlphaFoldDB" id="A0AAV9GDP3"/>
<evidence type="ECO:0000256" key="6">
    <source>
        <dbReference type="ARBA" id="ARBA00023242"/>
    </source>
</evidence>
<evidence type="ECO:0000313" key="11">
    <source>
        <dbReference type="EMBL" id="KAK4445550.1"/>
    </source>
</evidence>
<comment type="caution">
    <text evidence="11">The sequence shown here is derived from an EMBL/GenBank/DDBJ whole genome shotgun (WGS) entry which is preliminary data.</text>
</comment>
<evidence type="ECO:0000313" key="12">
    <source>
        <dbReference type="Proteomes" id="UP001321760"/>
    </source>
</evidence>
<feature type="region of interest" description="Disordered" evidence="9">
    <location>
        <begin position="1"/>
        <end position="364"/>
    </location>
</feature>
<dbReference type="PANTHER" id="PTHR28118:SF1">
    <property type="entry name" value="POLYNUCLEOTIDE 5'-TRIPHOSPHATASE CTL1-RELATED"/>
    <property type="match status" value="1"/>
</dbReference>
<evidence type="ECO:0000256" key="3">
    <source>
        <dbReference type="ARBA" id="ARBA00006345"/>
    </source>
</evidence>
<comment type="cofactor">
    <cofactor evidence="1 8">
        <name>Mg(2+)</name>
        <dbReference type="ChEBI" id="CHEBI:18420"/>
    </cofactor>
</comment>
<evidence type="ECO:0000256" key="8">
    <source>
        <dbReference type="RuleBase" id="RU367053"/>
    </source>
</evidence>
<dbReference type="GO" id="GO:0031533">
    <property type="term" value="C:mRNA capping enzyme complex"/>
    <property type="evidence" value="ECO:0007669"/>
    <property type="project" value="UniProtKB-UniRule"/>
</dbReference>
<feature type="compositionally biased region" description="Low complexity" evidence="9">
    <location>
        <begin position="338"/>
        <end position="348"/>
    </location>
</feature>
<comment type="function">
    <text evidence="8">First step of mRNA capping. Converts the 5'-triphosphate end of a nascent mRNA chain into a diphosphate end.</text>
</comment>
<dbReference type="GO" id="GO:0004651">
    <property type="term" value="F:polynucleotide 5'-phosphatase activity"/>
    <property type="evidence" value="ECO:0007669"/>
    <property type="project" value="UniProtKB-UniRule"/>
</dbReference>
<dbReference type="SUPFAM" id="SSF55154">
    <property type="entry name" value="CYTH-like phosphatases"/>
    <property type="match status" value="1"/>
</dbReference>
<comment type="subcellular location">
    <subcellularLocation>
        <location evidence="2 8">Nucleus</location>
    </subcellularLocation>
</comment>
<protein>
    <recommendedName>
        <fullName evidence="8">mRNA-capping enzyme subunit beta</fullName>
        <ecNumber evidence="8">3.6.1.74</ecNumber>
    </recommendedName>
    <alternativeName>
        <fullName evidence="8">mRNA 5'-phosphatase</fullName>
    </alternativeName>
    <alternativeName>
        <fullName evidence="8">mRNA 5'-triphosphate monophosphatase</fullName>
    </alternativeName>
</protein>
<feature type="compositionally biased region" description="Pro residues" evidence="9">
    <location>
        <begin position="18"/>
        <end position="32"/>
    </location>
</feature>
<evidence type="ECO:0000256" key="7">
    <source>
        <dbReference type="ARBA" id="ARBA00047740"/>
    </source>
</evidence>
<reference evidence="11" key="2">
    <citation type="submission" date="2023-05" db="EMBL/GenBank/DDBJ databases">
        <authorList>
            <consortium name="Lawrence Berkeley National Laboratory"/>
            <person name="Steindorff A."/>
            <person name="Hensen N."/>
            <person name="Bonometti L."/>
            <person name="Westerberg I."/>
            <person name="Brannstrom I.O."/>
            <person name="Guillou S."/>
            <person name="Cros-Aarteil S."/>
            <person name="Calhoun S."/>
            <person name="Haridas S."/>
            <person name="Kuo A."/>
            <person name="Mondo S."/>
            <person name="Pangilinan J."/>
            <person name="Riley R."/>
            <person name="Labutti K."/>
            <person name="Andreopoulos B."/>
            <person name="Lipzen A."/>
            <person name="Chen C."/>
            <person name="Yanf M."/>
            <person name="Daum C."/>
            <person name="Ng V."/>
            <person name="Clum A."/>
            <person name="Ohm R."/>
            <person name="Martin F."/>
            <person name="Silar P."/>
            <person name="Natvig D."/>
            <person name="Lalanne C."/>
            <person name="Gautier V."/>
            <person name="Ament-Velasquez S.L."/>
            <person name="Kruys A."/>
            <person name="Hutchinson M.I."/>
            <person name="Powell A.J."/>
            <person name="Barry K."/>
            <person name="Miller A.N."/>
            <person name="Grigoriev I.V."/>
            <person name="Debuchy R."/>
            <person name="Gladieux P."/>
            <person name="Thoren M.H."/>
            <person name="Johannesson H."/>
        </authorList>
    </citation>
    <scope>NUCLEOTIDE SEQUENCE</scope>
    <source>
        <strain evidence="11">PSN243</strain>
    </source>
</reference>
<dbReference type="InterPro" id="IPR033469">
    <property type="entry name" value="CYTH-like_dom_sf"/>
</dbReference>
<dbReference type="Proteomes" id="UP001321760">
    <property type="component" value="Unassembled WGS sequence"/>
</dbReference>
<keyword evidence="4 8" id="KW-0507">mRNA processing</keyword>
<dbReference type="InterPro" id="IPR004206">
    <property type="entry name" value="mRNA_triPase_Cet1"/>
</dbReference>
<dbReference type="Gene3D" id="3.20.100.10">
    <property type="entry name" value="mRNA triphosphatase Cet1-like"/>
    <property type="match status" value="1"/>
</dbReference>
<dbReference type="EC" id="3.6.1.74" evidence="8"/>
<accession>A0AAV9GDP3</accession>
<keyword evidence="8" id="KW-0506">mRNA capping</keyword>
<comment type="similarity">
    <text evidence="3 8">Belongs to the fungal TPase family.</text>
</comment>
<evidence type="ECO:0000259" key="10">
    <source>
        <dbReference type="Pfam" id="PF02940"/>
    </source>
</evidence>
<dbReference type="PANTHER" id="PTHR28118">
    <property type="entry name" value="POLYNUCLEOTIDE 5'-TRIPHOSPHATASE-RELATED"/>
    <property type="match status" value="1"/>
</dbReference>
<keyword evidence="12" id="KW-1185">Reference proteome</keyword>
<dbReference type="Pfam" id="PF02940">
    <property type="entry name" value="mRNA_triPase"/>
    <property type="match status" value="1"/>
</dbReference>
<dbReference type="GO" id="GO:0006370">
    <property type="term" value="P:7-methylguanosine mRNA capping"/>
    <property type="evidence" value="ECO:0007669"/>
    <property type="project" value="UniProtKB-UniRule"/>
</dbReference>
<comment type="subunit">
    <text evidence="8">Heterodimer. The mRNA-capping enzyme is composed of two separate chains alpha and beta, respectively a mRNA guanylyltransferase and an mRNA 5'-triphosphate monophosphatase.</text>
</comment>
<comment type="catalytic activity">
    <reaction evidence="7">
        <text>a 5'-end triphospho-ribonucleoside in mRNA + H2O = a 5'-end diphospho-ribonucleoside in mRNA + phosphate + H(+)</text>
        <dbReference type="Rhea" id="RHEA:67004"/>
        <dbReference type="Rhea" id="RHEA-COMP:17164"/>
        <dbReference type="Rhea" id="RHEA-COMP:17165"/>
        <dbReference type="ChEBI" id="CHEBI:15377"/>
        <dbReference type="ChEBI" id="CHEBI:15378"/>
        <dbReference type="ChEBI" id="CHEBI:43474"/>
        <dbReference type="ChEBI" id="CHEBI:167616"/>
        <dbReference type="ChEBI" id="CHEBI:167618"/>
        <dbReference type="EC" id="3.6.1.74"/>
    </reaction>
    <physiologicalReaction direction="left-to-right" evidence="7">
        <dbReference type="Rhea" id="RHEA:67005"/>
    </physiologicalReaction>
</comment>
<gene>
    <name evidence="11" type="ORF">QBC34DRAFT_413022</name>
</gene>
<sequence>MTGPPGGVSYMQSQQVPQTPPVVTPGGHPYPPHQRSQSTHSTPTPTSAQSQPGQYGAPFIQGSPVATHHNLPQMETQSRQSSQPPTPVAAPLSRPAQTMSFGQPPSPYQQRMSTTATYPHAPQLQRSSPAPLPPSLPRHSSATAIYEPLGQDPLRRSQSHITDARDRSVSVSPKTRIPSLPSSAGRPGGPVADSDPRHAHSYPGPAMAGPDQDPQRALTPAAKRKLGDRELRPEELERREVRPPPFDHPNGRAAMPAKAEAAHPHTSQPRTFSAPRKKRKLYTVPPVWAQKLPHGQRPTHANLSLYKPTPAHSSQINGKADSLPSRHPSPEDSKRAMPAPQHSSSAQPAPAPMPGPDPSQEVSLLGPWEPSIINEIPLTDTSKAIADFLFRFIIQNDDFNQIQSRGVHFEIEAKLGTLIDKDVNQPLRLPVATECILSDDGDWTNRLGFRSSMSESQHKQFNEFLNEMVKQAHQDNKERQRHRVPIKYKHRREIDKFYELPQHIRDQALPPCVAGPMQTRNHAAKVRVTYDQKTNEVIAKIVKVRIADINMLIPSCPLDCRISINLEMEWDGSVDELEQIVAQSARPPQPNRHKDRLSYNHSHYQIDLTQVTTTMGPHGPPKKEHELEVELNPEALIDQGTRAMNGQPHQYADLVDGFINNIRVLARKAKDFAA</sequence>
<evidence type="ECO:0000256" key="4">
    <source>
        <dbReference type="ARBA" id="ARBA00022664"/>
    </source>
</evidence>
<organism evidence="11 12">
    <name type="scientific">Podospora aff. communis PSN243</name>
    <dbReference type="NCBI Taxonomy" id="3040156"/>
    <lineage>
        <taxon>Eukaryota</taxon>
        <taxon>Fungi</taxon>
        <taxon>Dikarya</taxon>
        <taxon>Ascomycota</taxon>
        <taxon>Pezizomycotina</taxon>
        <taxon>Sordariomycetes</taxon>
        <taxon>Sordariomycetidae</taxon>
        <taxon>Sordariales</taxon>
        <taxon>Podosporaceae</taxon>
        <taxon>Podospora</taxon>
    </lineage>
</organism>
<keyword evidence="5 8" id="KW-0378">Hydrolase</keyword>
<evidence type="ECO:0000256" key="5">
    <source>
        <dbReference type="ARBA" id="ARBA00022801"/>
    </source>
</evidence>
<feature type="domain" description="mRNA triphosphatase Cet1-like" evidence="10">
    <location>
        <begin position="380"/>
        <end position="631"/>
    </location>
</feature>
<evidence type="ECO:0000256" key="1">
    <source>
        <dbReference type="ARBA" id="ARBA00001946"/>
    </source>
</evidence>
<feature type="compositionally biased region" description="Polar residues" evidence="9">
    <location>
        <begin position="95"/>
        <end position="117"/>
    </location>
</feature>
<dbReference type="GO" id="GO:0140818">
    <property type="term" value="F:mRNA 5'-triphosphate monophosphatase activity"/>
    <property type="evidence" value="ECO:0007669"/>
    <property type="project" value="UniProtKB-EC"/>
</dbReference>